<keyword evidence="3" id="KW-1185">Reference proteome</keyword>
<dbReference type="Pfam" id="PF00561">
    <property type="entry name" value="Abhydrolase_1"/>
    <property type="match status" value="1"/>
</dbReference>
<sequence>MRLIEPPGVTHRHVTVDDGCRIHVAEAGTGAPLVLLHGWPQHWYAWRDVIGPLAERFRVICPDLRGLGRSDAAGTDWSLRRLARDVTGVMDALGIDRCGVVGHDWGAVIGYRLALDQPDRVTRLMPMAAPHPWASLGAHPRQVWRPWHVYTAALLGRANNTWLQVPRTCLRTWRRAGAFTPDEEEAYCAVMHRPDARRATTRYNRNLIVREVPYFVANARWLTLALPILHLNGAEDPLTQRLSHAYRTHAPAMRLDELPGCGHYIAEERTAALIDAVTTFFEPSATAGDPT</sequence>
<dbReference type="GO" id="GO:0016020">
    <property type="term" value="C:membrane"/>
    <property type="evidence" value="ECO:0007669"/>
    <property type="project" value="TreeGrafter"/>
</dbReference>
<dbReference type="AlphaFoldDB" id="A0A6L3VWA0"/>
<gene>
    <name evidence="2" type="ORF">F9B16_26355</name>
</gene>
<evidence type="ECO:0000259" key="1">
    <source>
        <dbReference type="Pfam" id="PF00561"/>
    </source>
</evidence>
<protein>
    <submittedName>
        <fullName evidence="2">Alpha/beta hydrolase</fullName>
    </submittedName>
</protein>
<dbReference type="Gene3D" id="3.40.50.1820">
    <property type="entry name" value="alpha/beta hydrolase"/>
    <property type="match status" value="1"/>
</dbReference>
<reference evidence="2 3" key="1">
    <citation type="submission" date="2019-09" db="EMBL/GenBank/DDBJ databases">
        <title>Actinomadura physcomitrii sp. nov., a novel actinomycete isolated from moss [Physcomitrium sphaericum (Ludw) Fuernr].</title>
        <authorList>
            <person name="Liu C."/>
            <person name="Zhuang X."/>
        </authorList>
    </citation>
    <scope>NUCLEOTIDE SEQUENCE [LARGE SCALE GENOMIC DNA]</scope>
    <source>
        <strain evidence="2 3">CYP1-1B</strain>
    </source>
</reference>
<name>A0A6L3VWA0_9ACTN</name>
<dbReference type="PRINTS" id="PR00111">
    <property type="entry name" value="ABHYDROLASE"/>
</dbReference>
<dbReference type="InterPro" id="IPR000073">
    <property type="entry name" value="AB_hydrolase_1"/>
</dbReference>
<dbReference type="OrthoDB" id="3507586at2"/>
<feature type="domain" description="AB hydrolase-1" evidence="1">
    <location>
        <begin position="32"/>
        <end position="148"/>
    </location>
</feature>
<dbReference type="InterPro" id="IPR029058">
    <property type="entry name" value="AB_hydrolase_fold"/>
</dbReference>
<organism evidence="2 3">
    <name type="scientific">Actinomadura montaniterrae</name>
    <dbReference type="NCBI Taxonomy" id="1803903"/>
    <lineage>
        <taxon>Bacteria</taxon>
        <taxon>Bacillati</taxon>
        <taxon>Actinomycetota</taxon>
        <taxon>Actinomycetes</taxon>
        <taxon>Streptosporangiales</taxon>
        <taxon>Thermomonosporaceae</taxon>
        <taxon>Actinomadura</taxon>
    </lineage>
</organism>
<comment type="caution">
    <text evidence="2">The sequence shown here is derived from an EMBL/GenBank/DDBJ whole genome shotgun (WGS) entry which is preliminary data.</text>
</comment>
<dbReference type="PANTHER" id="PTHR43798">
    <property type="entry name" value="MONOACYLGLYCEROL LIPASE"/>
    <property type="match status" value="1"/>
</dbReference>
<accession>A0A6L3VWA0</accession>
<dbReference type="EMBL" id="WBMR01000086">
    <property type="protein sequence ID" value="KAB2375375.1"/>
    <property type="molecule type" value="Genomic_DNA"/>
</dbReference>
<dbReference type="InterPro" id="IPR000639">
    <property type="entry name" value="Epox_hydrolase-like"/>
</dbReference>
<dbReference type="InterPro" id="IPR050266">
    <property type="entry name" value="AB_hydrolase_sf"/>
</dbReference>
<proteinExistence type="predicted"/>
<dbReference type="PRINTS" id="PR00412">
    <property type="entry name" value="EPOXHYDRLASE"/>
</dbReference>
<keyword evidence="2" id="KW-0378">Hydrolase</keyword>
<dbReference type="GO" id="GO:0016787">
    <property type="term" value="F:hydrolase activity"/>
    <property type="evidence" value="ECO:0007669"/>
    <property type="project" value="UniProtKB-KW"/>
</dbReference>
<evidence type="ECO:0000313" key="3">
    <source>
        <dbReference type="Proteomes" id="UP000483004"/>
    </source>
</evidence>
<evidence type="ECO:0000313" key="2">
    <source>
        <dbReference type="EMBL" id="KAB2375375.1"/>
    </source>
</evidence>
<dbReference type="RefSeq" id="WP_151542829.1">
    <property type="nucleotide sequence ID" value="NZ_WBMR01000086.1"/>
</dbReference>
<dbReference type="Proteomes" id="UP000483004">
    <property type="component" value="Unassembled WGS sequence"/>
</dbReference>
<dbReference type="PANTHER" id="PTHR43798:SF33">
    <property type="entry name" value="HYDROLASE, PUTATIVE (AFU_ORTHOLOGUE AFUA_2G14860)-RELATED"/>
    <property type="match status" value="1"/>
</dbReference>
<dbReference type="SUPFAM" id="SSF53474">
    <property type="entry name" value="alpha/beta-Hydrolases"/>
    <property type="match status" value="1"/>
</dbReference>